<comment type="caution">
    <text evidence="2">The sequence shown here is derived from an EMBL/GenBank/DDBJ whole genome shotgun (WGS) entry which is preliminary data.</text>
</comment>
<reference evidence="2" key="1">
    <citation type="submission" date="2023-10" db="EMBL/GenBank/DDBJ databases">
        <title>Genome assembly of Pristionchus species.</title>
        <authorList>
            <person name="Yoshida K."/>
            <person name="Sommer R.J."/>
        </authorList>
    </citation>
    <scope>NUCLEOTIDE SEQUENCE</scope>
    <source>
        <strain evidence="2">RS5133</strain>
    </source>
</reference>
<evidence type="ECO:0000313" key="2">
    <source>
        <dbReference type="EMBL" id="GMT14071.1"/>
    </source>
</evidence>
<proteinExistence type="predicted"/>
<dbReference type="PANTHER" id="PTHR11005">
    <property type="entry name" value="LYSOSOMAL ACID LIPASE-RELATED"/>
    <property type="match status" value="1"/>
</dbReference>
<accession>A0AAV5V3A7</accession>
<keyword evidence="3" id="KW-1185">Reference proteome</keyword>
<dbReference type="SUPFAM" id="SSF53474">
    <property type="entry name" value="alpha/beta-Hydrolases"/>
    <property type="match status" value="1"/>
</dbReference>
<evidence type="ECO:0000313" key="3">
    <source>
        <dbReference type="Proteomes" id="UP001432322"/>
    </source>
</evidence>
<evidence type="ECO:0000259" key="1">
    <source>
        <dbReference type="Pfam" id="PF04083"/>
    </source>
</evidence>
<feature type="non-terminal residue" evidence="2">
    <location>
        <position position="1"/>
    </location>
</feature>
<feature type="domain" description="Partial AB-hydrolase lipase" evidence="1">
    <location>
        <begin position="1"/>
        <end position="61"/>
    </location>
</feature>
<organism evidence="2 3">
    <name type="scientific">Pristionchus fissidentatus</name>
    <dbReference type="NCBI Taxonomy" id="1538716"/>
    <lineage>
        <taxon>Eukaryota</taxon>
        <taxon>Metazoa</taxon>
        <taxon>Ecdysozoa</taxon>
        <taxon>Nematoda</taxon>
        <taxon>Chromadorea</taxon>
        <taxon>Rhabditida</taxon>
        <taxon>Rhabditina</taxon>
        <taxon>Diplogasteromorpha</taxon>
        <taxon>Diplogasteroidea</taxon>
        <taxon>Neodiplogasteridae</taxon>
        <taxon>Pristionchus</taxon>
    </lineage>
</organism>
<dbReference type="Gene3D" id="3.40.50.1820">
    <property type="entry name" value="alpha/beta hydrolase"/>
    <property type="match status" value="1"/>
</dbReference>
<protein>
    <recommendedName>
        <fullName evidence="1">Partial AB-hydrolase lipase domain-containing protein</fullName>
    </recommendedName>
</protein>
<feature type="non-terminal residue" evidence="2">
    <location>
        <position position="157"/>
    </location>
</feature>
<dbReference type="Proteomes" id="UP001432322">
    <property type="component" value="Unassembled WGS sequence"/>
</dbReference>
<dbReference type="EMBL" id="BTSY01000002">
    <property type="protein sequence ID" value="GMT14071.1"/>
    <property type="molecule type" value="Genomic_DNA"/>
</dbReference>
<sequence>EMAAYWGYPIESHDVITDDGYILNLLRIPHGRTNKTSSTCHRTPILLVHGNGGNAGEWLLNPPESSPGMILADAGFDVFLIGVRGTMDSKQHLNMTSNDREFWKFTLDEMAMYDSTAAVDKTLALSGAPSLYWLGHSQGTTLGFMMLAGRPEYNSKV</sequence>
<name>A0AAV5V3A7_9BILA</name>
<dbReference type="InterPro" id="IPR006693">
    <property type="entry name" value="AB_hydrolase_lipase"/>
</dbReference>
<dbReference type="Pfam" id="PF04083">
    <property type="entry name" value="Abhydro_lipase"/>
    <property type="match status" value="1"/>
</dbReference>
<dbReference type="GO" id="GO:0006629">
    <property type="term" value="P:lipid metabolic process"/>
    <property type="evidence" value="ECO:0007669"/>
    <property type="project" value="InterPro"/>
</dbReference>
<dbReference type="AlphaFoldDB" id="A0AAV5V3A7"/>
<dbReference type="InterPro" id="IPR029058">
    <property type="entry name" value="AB_hydrolase_fold"/>
</dbReference>
<gene>
    <name evidence="2" type="ORF">PFISCL1PPCAC_5368</name>
</gene>